<gene>
    <name evidence="4" type="primary">Lrrc23</name>
    <name evidence="4" type="ORF">EVAR_74911_1</name>
</gene>
<dbReference type="PROSITE" id="PS51450">
    <property type="entry name" value="LRR"/>
    <property type="match status" value="2"/>
</dbReference>
<feature type="region of interest" description="Disordered" evidence="3">
    <location>
        <begin position="333"/>
        <end position="364"/>
    </location>
</feature>
<dbReference type="InterPro" id="IPR032675">
    <property type="entry name" value="LRR_dom_sf"/>
</dbReference>
<evidence type="ECO:0000313" key="5">
    <source>
        <dbReference type="Proteomes" id="UP000299102"/>
    </source>
</evidence>
<dbReference type="InterPro" id="IPR025875">
    <property type="entry name" value="Leu-rich_rpt_4"/>
</dbReference>
<protein>
    <submittedName>
        <fullName evidence="4">Leucine-rich repeat-containing protein 23</fullName>
    </submittedName>
</protein>
<keyword evidence="1" id="KW-0433">Leucine-rich repeat</keyword>
<dbReference type="PANTHER" id="PTHR46652">
    <property type="entry name" value="LEUCINE-RICH REPEAT AND IQ DOMAIN-CONTAINING PROTEIN 1-RELATED"/>
    <property type="match status" value="1"/>
</dbReference>
<evidence type="ECO:0000256" key="2">
    <source>
        <dbReference type="ARBA" id="ARBA00022737"/>
    </source>
</evidence>
<dbReference type="InterPro" id="IPR050836">
    <property type="entry name" value="SDS22/Internalin_LRR"/>
</dbReference>
<evidence type="ECO:0000313" key="4">
    <source>
        <dbReference type="EMBL" id="GBP26149.1"/>
    </source>
</evidence>
<evidence type="ECO:0000256" key="1">
    <source>
        <dbReference type="ARBA" id="ARBA00022614"/>
    </source>
</evidence>
<dbReference type="EMBL" id="BGZK01000177">
    <property type="protein sequence ID" value="GBP26149.1"/>
    <property type="molecule type" value="Genomic_DNA"/>
</dbReference>
<dbReference type="Proteomes" id="UP000299102">
    <property type="component" value="Unassembled WGS sequence"/>
</dbReference>
<dbReference type="PANTHER" id="PTHR46652:SF3">
    <property type="entry name" value="LEUCINE-RICH REPEAT-CONTAINING PROTEIN 9"/>
    <property type="match status" value="1"/>
</dbReference>
<dbReference type="Gene3D" id="3.80.10.10">
    <property type="entry name" value="Ribonuclease Inhibitor"/>
    <property type="match status" value="2"/>
</dbReference>
<comment type="caution">
    <text evidence="4">The sequence shown here is derived from an EMBL/GenBank/DDBJ whole genome shotgun (WGS) entry which is preliminary data.</text>
</comment>
<proteinExistence type="predicted"/>
<organism evidence="4 5">
    <name type="scientific">Eumeta variegata</name>
    <name type="common">Bagworm moth</name>
    <name type="synonym">Eumeta japonica</name>
    <dbReference type="NCBI Taxonomy" id="151549"/>
    <lineage>
        <taxon>Eukaryota</taxon>
        <taxon>Metazoa</taxon>
        <taxon>Ecdysozoa</taxon>
        <taxon>Arthropoda</taxon>
        <taxon>Hexapoda</taxon>
        <taxon>Insecta</taxon>
        <taxon>Pterygota</taxon>
        <taxon>Neoptera</taxon>
        <taxon>Endopterygota</taxon>
        <taxon>Lepidoptera</taxon>
        <taxon>Glossata</taxon>
        <taxon>Ditrysia</taxon>
        <taxon>Tineoidea</taxon>
        <taxon>Psychidae</taxon>
        <taxon>Oiketicinae</taxon>
        <taxon>Eumeta</taxon>
    </lineage>
</organism>
<name>A0A4C1UIJ4_EUMVA</name>
<sequence length="364" mass="41354">MLRSHYDLRKTDDLEEVTKEVSELESEDVIEESAKIYKGPRRLHSSEISVRLSVLGKTAEGDSYAYLKATCTSMGLVDVTALIHFKHLQFVDLTDNALTSSSIQVLTKLPFLLLIQANKNLIDSPALKRMKFLQVIIMNNNKITSCNNVYQPELSTLEVGYNSIKDLYFNDPLPELKCLDVRYNLVCAITALEAPKLDSLYLAGNKIKSLIGISRLVNLRVLHLRFNPIKKLNGLEPSLTKLNYLNLRNCKVASKKQVKKLKLLPALQTLIIKGCPYMGGMGNEEVDQEPEEDSSLRVEVISIIPRLQRLNKGVVTEDERKEAKELFIQVLQEEENEEIEEEDEEIEEQDEEVVDEDSVEEAIF</sequence>
<dbReference type="InterPro" id="IPR001611">
    <property type="entry name" value="Leu-rich_rpt"/>
</dbReference>
<keyword evidence="2" id="KW-0677">Repeat</keyword>
<dbReference type="SUPFAM" id="SSF52058">
    <property type="entry name" value="L domain-like"/>
    <property type="match status" value="1"/>
</dbReference>
<accession>A0A4C1UIJ4</accession>
<keyword evidence="5" id="KW-1185">Reference proteome</keyword>
<dbReference type="STRING" id="151549.A0A4C1UIJ4"/>
<reference evidence="4 5" key="1">
    <citation type="journal article" date="2019" name="Commun. Biol.">
        <title>The bagworm genome reveals a unique fibroin gene that provides high tensile strength.</title>
        <authorList>
            <person name="Kono N."/>
            <person name="Nakamura H."/>
            <person name="Ohtoshi R."/>
            <person name="Tomita M."/>
            <person name="Numata K."/>
            <person name="Arakawa K."/>
        </authorList>
    </citation>
    <scope>NUCLEOTIDE SEQUENCE [LARGE SCALE GENOMIC DNA]</scope>
</reference>
<dbReference type="AlphaFoldDB" id="A0A4C1UIJ4"/>
<dbReference type="SMART" id="SM00365">
    <property type="entry name" value="LRR_SD22"/>
    <property type="match status" value="3"/>
</dbReference>
<dbReference type="Pfam" id="PF12799">
    <property type="entry name" value="LRR_4"/>
    <property type="match status" value="1"/>
</dbReference>
<evidence type="ECO:0000256" key="3">
    <source>
        <dbReference type="SAM" id="MobiDB-lite"/>
    </source>
</evidence>
<dbReference type="OrthoDB" id="271226at2759"/>